<protein>
    <submittedName>
        <fullName evidence="2">NYN domain-containing protein</fullName>
    </submittedName>
</protein>
<accession>A0A365PL70</accession>
<dbReference type="Pfam" id="PF01936">
    <property type="entry name" value="NYN"/>
    <property type="match status" value="1"/>
</dbReference>
<sequence length="264" mass="30466">MDIKVAVLVDASFFLKRLNFFKRRYFPSEPELTPKQVVQVLNCCIKRHLNDGNSSIYQHLYRVFYYDSPPLNIKVHYPLVNSGETNPRVLDFSKQPETIHRNEILTEVKKQRKFALRLGTIKHDKQWKLTDDALNNLLKGICKFEDLTNNDFYYSMRQKGVDIKLGVDIASIAQERLVDKIVLFAGDSDFVPAAKLARINGIDFVLDPLRNNIDPSLHEHIDGLVSYDLVSILKDILGKSPSIIPEWWSEGTRPKKAKGQRRNQ</sequence>
<name>A0A365PL70_ACIJU</name>
<dbReference type="InterPro" id="IPR021139">
    <property type="entry name" value="NYN"/>
</dbReference>
<comment type="caution">
    <text evidence="2">The sequence shown here is derived from an EMBL/GenBank/DDBJ whole genome shotgun (WGS) entry which is preliminary data.</text>
</comment>
<evidence type="ECO:0000313" key="2">
    <source>
        <dbReference type="EMBL" id="RBA49163.1"/>
    </source>
</evidence>
<proteinExistence type="predicted"/>
<gene>
    <name evidence="2" type="ORF">DC346_04110</name>
</gene>
<reference evidence="2 3" key="1">
    <citation type="submission" date="2018-04" db="EMBL/GenBank/DDBJ databases">
        <title>Acinetobacter junii Genome sequencing and assembly.</title>
        <authorList>
            <person name="Su J."/>
            <person name="Rensing C."/>
            <person name="Mazhar H.S."/>
        </authorList>
    </citation>
    <scope>NUCLEOTIDE SEQUENCE [LARGE SCALE GENOMIC DNA]</scope>
    <source>
        <strain evidence="2 3">SC22</strain>
    </source>
</reference>
<dbReference type="Proteomes" id="UP000253688">
    <property type="component" value="Unassembled WGS sequence"/>
</dbReference>
<dbReference type="CDD" id="cd18722">
    <property type="entry name" value="PIN_NicB-like"/>
    <property type="match status" value="1"/>
</dbReference>
<evidence type="ECO:0000313" key="3">
    <source>
        <dbReference type="Proteomes" id="UP000253688"/>
    </source>
</evidence>
<dbReference type="Gene3D" id="3.40.50.1010">
    <property type="entry name" value="5'-nuclease"/>
    <property type="match status" value="1"/>
</dbReference>
<dbReference type="EMBL" id="QEWH01000021">
    <property type="protein sequence ID" value="RBA49163.1"/>
    <property type="molecule type" value="Genomic_DNA"/>
</dbReference>
<feature type="domain" description="NYN" evidence="1">
    <location>
        <begin position="101"/>
        <end position="202"/>
    </location>
</feature>
<organism evidence="2 3">
    <name type="scientific">Acinetobacter junii</name>
    <dbReference type="NCBI Taxonomy" id="40215"/>
    <lineage>
        <taxon>Bacteria</taxon>
        <taxon>Pseudomonadati</taxon>
        <taxon>Pseudomonadota</taxon>
        <taxon>Gammaproteobacteria</taxon>
        <taxon>Moraxellales</taxon>
        <taxon>Moraxellaceae</taxon>
        <taxon>Acinetobacter</taxon>
    </lineage>
</organism>
<evidence type="ECO:0000259" key="1">
    <source>
        <dbReference type="Pfam" id="PF01936"/>
    </source>
</evidence>
<dbReference type="GO" id="GO:0004540">
    <property type="term" value="F:RNA nuclease activity"/>
    <property type="evidence" value="ECO:0007669"/>
    <property type="project" value="InterPro"/>
</dbReference>
<dbReference type="AlphaFoldDB" id="A0A365PL70"/>